<comment type="caution">
    <text evidence="2">The sequence shown here is derived from an EMBL/GenBank/DDBJ whole genome shotgun (WGS) entry which is preliminary data.</text>
</comment>
<reference evidence="2" key="1">
    <citation type="submission" date="2023-03" db="EMBL/GenBank/DDBJ databases">
        <title>Multiphase analysis and comparison of six strains from genera Psychromarinibacter, Lutimaribacter, and Maritimibacter, including a novel species: Psychromarinibacter sediminicola sp. nov.</title>
        <authorList>
            <person name="Wang Y.-H."/>
            <person name="Ye M.-Q."/>
            <person name="Du Z.-J."/>
        </authorList>
    </citation>
    <scope>NUCLEOTIDE SEQUENCE</scope>
    <source>
        <strain evidence="2">C21-152</strain>
    </source>
</reference>
<keyword evidence="3" id="KW-1185">Reference proteome</keyword>
<dbReference type="Proteomes" id="UP001220964">
    <property type="component" value="Unassembled WGS sequence"/>
</dbReference>
<sequence>RLSPAGDVPARTSGEAAVASSKAAPDASLVADLLTAPAGVSGSVASVIVLIAPLAEVSEKDVLLLSLGVLVLNSANATSPVPPEGLAVGSCFFFENLT</sequence>
<protein>
    <submittedName>
        <fullName evidence="2">Uncharacterized protein</fullName>
    </submittedName>
</protein>
<evidence type="ECO:0000256" key="1">
    <source>
        <dbReference type="SAM" id="MobiDB-lite"/>
    </source>
</evidence>
<feature type="compositionally biased region" description="Low complexity" evidence="1">
    <location>
        <begin position="13"/>
        <end position="24"/>
    </location>
</feature>
<dbReference type="RefSeq" id="WP_275570076.1">
    <property type="nucleotide sequence ID" value="NZ_JARGYC010000206.1"/>
</dbReference>
<organism evidence="2 3">
    <name type="scientific">Psychromarinibacter sediminicola</name>
    <dbReference type="NCBI Taxonomy" id="3033385"/>
    <lineage>
        <taxon>Bacteria</taxon>
        <taxon>Pseudomonadati</taxon>
        <taxon>Pseudomonadota</taxon>
        <taxon>Alphaproteobacteria</taxon>
        <taxon>Rhodobacterales</taxon>
        <taxon>Paracoccaceae</taxon>
        <taxon>Psychromarinibacter</taxon>
    </lineage>
</organism>
<feature type="non-terminal residue" evidence="2">
    <location>
        <position position="1"/>
    </location>
</feature>
<name>A0AAE3TCS4_9RHOB</name>
<evidence type="ECO:0000313" key="3">
    <source>
        <dbReference type="Proteomes" id="UP001220964"/>
    </source>
</evidence>
<proteinExistence type="predicted"/>
<gene>
    <name evidence="2" type="ORF">P1J78_25000</name>
</gene>
<dbReference type="AlphaFoldDB" id="A0AAE3TCS4"/>
<dbReference type="EMBL" id="JARGYC010000206">
    <property type="protein sequence ID" value="MDF0603970.1"/>
    <property type="molecule type" value="Genomic_DNA"/>
</dbReference>
<evidence type="ECO:0000313" key="2">
    <source>
        <dbReference type="EMBL" id="MDF0603970.1"/>
    </source>
</evidence>
<accession>A0AAE3TCS4</accession>
<feature type="region of interest" description="Disordered" evidence="1">
    <location>
        <begin position="1"/>
        <end position="24"/>
    </location>
</feature>